<dbReference type="CDD" id="cd03360">
    <property type="entry name" value="LbH_AT_putative"/>
    <property type="match status" value="1"/>
</dbReference>
<dbReference type="NCBIfam" id="TIGR03570">
    <property type="entry name" value="NeuD_NnaD"/>
    <property type="match status" value="1"/>
</dbReference>
<comment type="caution">
    <text evidence="6">The sequence shown here is derived from an EMBL/GenBank/DDBJ whole genome shotgun (WGS) entry which is preliminary data.</text>
</comment>
<dbReference type="Pfam" id="PF00132">
    <property type="entry name" value="Hexapep"/>
    <property type="match status" value="1"/>
</dbReference>
<keyword evidence="4" id="KW-0012">Acyltransferase</keyword>
<dbReference type="Gene3D" id="2.160.10.10">
    <property type="entry name" value="Hexapeptide repeat proteins"/>
    <property type="match status" value="1"/>
</dbReference>
<organism evidence="6 7">
    <name type="scientific">Mucilaginibacter rigui</name>
    <dbReference type="NCBI Taxonomy" id="534635"/>
    <lineage>
        <taxon>Bacteria</taxon>
        <taxon>Pseudomonadati</taxon>
        <taxon>Bacteroidota</taxon>
        <taxon>Sphingobacteriia</taxon>
        <taxon>Sphingobacteriales</taxon>
        <taxon>Sphingobacteriaceae</taxon>
        <taxon>Mucilaginibacter</taxon>
    </lineage>
</organism>
<name>A0ABR7X6L7_9SPHI</name>
<dbReference type="Proteomes" id="UP000618754">
    <property type="component" value="Unassembled WGS sequence"/>
</dbReference>
<evidence type="ECO:0000259" key="5">
    <source>
        <dbReference type="Pfam" id="PF17836"/>
    </source>
</evidence>
<sequence>MQGKVAIIGYSGHGIVVADTAIGAGMPLQYYCEKNVVNINPFGLEYLGDETDKSFDSWDKGYNFILGVGDNNIRSRIAQVVLHANGKLPNVIHRNVYLSKHIELGIGNFISANATINALSRVGDFCILNTGCIIEHECLIANGAHIGPGAVLAGSVQVGSMSFVGANASIKQGIKIGANVIIGAGTVVITDIPDNTIVAGNPARNLR</sequence>
<evidence type="ECO:0000313" key="7">
    <source>
        <dbReference type="Proteomes" id="UP000618754"/>
    </source>
</evidence>
<protein>
    <submittedName>
        <fullName evidence="6">Acetyltransferase</fullName>
    </submittedName>
</protein>
<gene>
    <name evidence="6" type="ORF">IDJ75_13140</name>
</gene>
<dbReference type="SUPFAM" id="SSF51161">
    <property type="entry name" value="Trimeric LpxA-like enzymes"/>
    <property type="match status" value="1"/>
</dbReference>
<dbReference type="InterPro" id="IPR018357">
    <property type="entry name" value="Hexapep_transf_CS"/>
</dbReference>
<keyword evidence="3" id="KW-0677">Repeat</keyword>
<dbReference type="InterPro" id="IPR050179">
    <property type="entry name" value="Trans_hexapeptide_repeat"/>
</dbReference>
<dbReference type="Pfam" id="PF17836">
    <property type="entry name" value="PglD_N"/>
    <property type="match status" value="1"/>
</dbReference>
<feature type="domain" description="PglD N-terminal" evidence="5">
    <location>
        <begin position="4"/>
        <end position="79"/>
    </location>
</feature>
<dbReference type="InterPro" id="IPR041561">
    <property type="entry name" value="PglD_N"/>
</dbReference>
<reference evidence="6 7" key="1">
    <citation type="submission" date="2020-09" db="EMBL/GenBank/DDBJ databases">
        <title>Novel species of Mucilaginibacter isolated from a glacier on the Tibetan Plateau.</title>
        <authorList>
            <person name="Liu Q."/>
            <person name="Xin Y.-H."/>
        </authorList>
    </citation>
    <scope>NUCLEOTIDE SEQUENCE [LARGE SCALE GENOMIC DNA]</scope>
    <source>
        <strain evidence="6 7">CGMCC 1.13878</strain>
    </source>
</reference>
<accession>A0ABR7X6L7</accession>
<evidence type="ECO:0000256" key="2">
    <source>
        <dbReference type="ARBA" id="ARBA00022679"/>
    </source>
</evidence>
<evidence type="ECO:0000313" key="6">
    <source>
        <dbReference type="EMBL" id="MBD1386224.1"/>
    </source>
</evidence>
<dbReference type="PANTHER" id="PTHR43300:SF7">
    <property type="entry name" value="UDP-N-ACETYLBACILLOSAMINE N-ACETYLTRANSFERASE"/>
    <property type="match status" value="1"/>
</dbReference>
<keyword evidence="7" id="KW-1185">Reference proteome</keyword>
<dbReference type="PROSITE" id="PS00101">
    <property type="entry name" value="HEXAPEP_TRANSFERASES"/>
    <property type="match status" value="1"/>
</dbReference>
<dbReference type="InterPro" id="IPR020019">
    <property type="entry name" value="AcTrfase_PglD-like"/>
</dbReference>
<dbReference type="PANTHER" id="PTHR43300">
    <property type="entry name" value="ACETYLTRANSFERASE"/>
    <property type="match status" value="1"/>
</dbReference>
<evidence type="ECO:0000256" key="4">
    <source>
        <dbReference type="ARBA" id="ARBA00023315"/>
    </source>
</evidence>
<evidence type="ECO:0000256" key="3">
    <source>
        <dbReference type="ARBA" id="ARBA00022737"/>
    </source>
</evidence>
<comment type="similarity">
    <text evidence="1">Belongs to the transferase hexapeptide repeat family.</text>
</comment>
<dbReference type="InterPro" id="IPR011004">
    <property type="entry name" value="Trimer_LpxA-like_sf"/>
</dbReference>
<dbReference type="Gene3D" id="3.40.50.20">
    <property type="match status" value="1"/>
</dbReference>
<dbReference type="RefSeq" id="WP_191176038.1">
    <property type="nucleotide sequence ID" value="NZ_JACWMW010000002.1"/>
</dbReference>
<dbReference type="EMBL" id="JACWMW010000002">
    <property type="protein sequence ID" value="MBD1386224.1"/>
    <property type="molecule type" value="Genomic_DNA"/>
</dbReference>
<proteinExistence type="inferred from homology"/>
<dbReference type="InterPro" id="IPR001451">
    <property type="entry name" value="Hexapep"/>
</dbReference>
<keyword evidence="2" id="KW-0808">Transferase</keyword>
<evidence type="ECO:0000256" key="1">
    <source>
        <dbReference type="ARBA" id="ARBA00007274"/>
    </source>
</evidence>